<dbReference type="HOGENOM" id="CLU_097062_0_0_11"/>
<dbReference type="eggNOG" id="COG2318">
    <property type="taxonomic scope" value="Bacteria"/>
</dbReference>
<dbReference type="EMBL" id="CP003493">
    <property type="protein sequence ID" value="AFV90057.1"/>
    <property type="molecule type" value="Genomic_DNA"/>
</dbReference>
<sequence length="192" mass="21766">MDEKAMLKLYLQRERDALLWKTEGLSERELRMPRTRTGSNLLGILKHVATVDVGYFGALFGRPLPEPLPWGQDDAEDNADMWATADPSAAWVRDFAVRAWAHSDVTIDTMPLDTTAVVPWWGSEKRNTTLRTLMVHMTSETARHAGHMDILRELADGSAGKNQENLNLPPFDDDRWAGYTQMLRQVAESFPQ</sequence>
<dbReference type="STRING" id="1171373.PACID_22730"/>
<organism evidence="1 2">
    <name type="scientific">Acidipropionibacterium acidipropionici (strain ATCC 4875 / DSM 20272 / JCM 6432 / NBRC 12425 / NCIMB 8070 / 4)</name>
    <name type="common">Propionibacterium acidipropionici</name>
    <dbReference type="NCBI Taxonomy" id="1171373"/>
    <lineage>
        <taxon>Bacteria</taxon>
        <taxon>Bacillati</taxon>
        <taxon>Actinomycetota</taxon>
        <taxon>Actinomycetes</taxon>
        <taxon>Propionibacteriales</taxon>
        <taxon>Propionibacteriaceae</taxon>
        <taxon>Acidipropionibacterium</taxon>
    </lineage>
</organism>
<evidence type="ECO:0000313" key="2">
    <source>
        <dbReference type="Proteomes" id="UP000000214"/>
    </source>
</evidence>
<dbReference type="KEGG" id="pbo:PACID_22730"/>
<dbReference type="Proteomes" id="UP000000214">
    <property type="component" value="Chromosome"/>
</dbReference>
<dbReference type="InterPro" id="IPR034660">
    <property type="entry name" value="DinB/YfiT-like"/>
</dbReference>
<evidence type="ECO:0008006" key="3">
    <source>
        <dbReference type="Google" id="ProtNLM"/>
    </source>
</evidence>
<protein>
    <recommendedName>
        <fullName evidence="3">DinB family protein</fullName>
    </recommendedName>
</protein>
<evidence type="ECO:0000313" key="1">
    <source>
        <dbReference type="EMBL" id="AFV90057.1"/>
    </source>
</evidence>
<dbReference type="InterPro" id="IPR007061">
    <property type="entry name" value="MST-like"/>
</dbReference>
<reference evidence="1 2" key="1">
    <citation type="journal article" date="2012" name="BMC Genomics">
        <title>The genome sequence of Propionibacterium acidipropionici provides insights into its biotechnological and industrial potential.</title>
        <authorList>
            <person name="Parizzi L.P."/>
            <person name="Grassi M.C."/>
            <person name="Llerena L.A."/>
            <person name="Carazzolle M.F."/>
            <person name="Queiroz V.L."/>
            <person name="Lunardi I."/>
            <person name="Zeidler A.F."/>
            <person name="Teixeira P.J."/>
            <person name="Mieczkowski P."/>
            <person name="Rincones J."/>
            <person name="Pereira G.A."/>
        </authorList>
    </citation>
    <scope>NUCLEOTIDE SEQUENCE [LARGE SCALE GENOMIC DNA]</scope>
    <source>
        <strain evidence="2">ATCC 4875 / DSM 20272 / JCM 6432 / NBRC 12425 / NCIMB 8070</strain>
    </source>
</reference>
<dbReference type="PATRIC" id="fig|1171373.8.peg.2250"/>
<proteinExistence type="predicted"/>
<dbReference type="SUPFAM" id="SSF109854">
    <property type="entry name" value="DinB/YfiT-like putative metalloenzymes"/>
    <property type="match status" value="1"/>
</dbReference>
<dbReference type="Gene3D" id="1.20.120.450">
    <property type="entry name" value="dinb family like domain"/>
    <property type="match status" value="1"/>
</dbReference>
<accession>K7S5Y1</accession>
<dbReference type="RefSeq" id="WP_015070955.1">
    <property type="nucleotide sequence ID" value="NC_019395.1"/>
</dbReference>
<dbReference type="Pfam" id="PF04978">
    <property type="entry name" value="MST"/>
    <property type="match status" value="1"/>
</dbReference>
<name>K7S5Y1_ACIA4</name>
<gene>
    <name evidence="1" type="ordered locus">PACID_22730</name>
</gene>
<dbReference type="AlphaFoldDB" id="K7S5Y1"/>